<protein>
    <submittedName>
        <fullName evidence="1">Uncharacterized protein</fullName>
    </submittedName>
</protein>
<comment type="caution">
    <text evidence="1">The sequence shown here is derived from an EMBL/GenBank/DDBJ whole genome shotgun (WGS) entry which is preliminary data.</text>
</comment>
<sequence length="102" mass="11714">MLQSGEVVDSLRCSIRHYLEQNDDGKTSIGTLWEALKAVVRGEVISLAAKENRVRRDKRETLERRVAALERSHKSTGAPRVWSELERTRLQLWGFSTCWVSC</sequence>
<organism evidence="1 2">
    <name type="scientific">Pleurodeles waltl</name>
    <name type="common">Iberian ribbed newt</name>
    <dbReference type="NCBI Taxonomy" id="8319"/>
    <lineage>
        <taxon>Eukaryota</taxon>
        <taxon>Metazoa</taxon>
        <taxon>Chordata</taxon>
        <taxon>Craniata</taxon>
        <taxon>Vertebrata</taxon>
        <taxon>Euteleostomi</taxon>
        <taxon>Amphibia</taxon>
        <taxon>Batrachia</taxon>
        <taxon>Caudata</taxon>
        <taxon>Salamandroidea</taxon>
        <taxon>Salamandridae</taxon>
        <taxon>Pleurodelinae</taxon>
        <taxon>Pleurodeles</taxon>
    </lineage>
</organism>
<gene>
    <name evidence="1" type="ORF">NDU88_006478</name>
</gene>
<evidence type="ECO:0000313" key="1">
    <source>
        <dbReference type="EMBL" id="KAJ1109113.1"/>
    </source>
</evidence>
<keyword evidence="2" id="KW-1185">Reference proteome</keyword>
<reference evidence="1" key="1">
    <citation type="journal article" date="2022" name="bioRxiv">
        <title>Sequencing and chromosome-scale assembly of the giantPleurodeles waltlgenome.</title>
        <authorList>
            <person name="Brown T."/>
            <person name="Elewa A."/>
            <person name="Iarovenko S."/>
            <person name="Subramanian E."/>
            <person name="Araus A.J."/>
            <person name="Petzold A."/>
            <person name="Susuki M."/>
            <person name="Suzuki K.-i.T."/>
            <person name="Hayashi T."/>
            <person name="Toyoda A."/>
            <person name="Oliveira C."/>
            <person name="Osipova E."/>
            <person name="Leigh N.D."/>
            <person name="Simon A."/>
            <person name="Yun M.H."/>
        </authorList>
    </citation>
    <scope>NUCLEOTIDE SEQUENCE</scope>
    <source>
        <strain evidence="1">20211129_DDA</strain>
        <tissue evidence="1">Liver</tissue>
    </source>
</reference>
<dbReference type="Proteomes" id="UP001066276">
    <property type="component" value="Chromosome 9"/>
</dbReference>
<dbReference type="EMBL" id="JANPWB010000013">
    <property type="protein sequence ID" value="KAJ1109113.1"/>
    <property type="molecule type" value="Genomic_DNA"/>
</dbReference>
<evidence type="ECO:0000313" key="2">
    <source>
        <dbReference type="Proteomes" id="UP001066276"/>
    </source>
</evidence>
<accession>A0AAV7N459</accession>
<name>A0AAV7N459_PLEWA</name>
<dbReference type="AlphaFoldDB" id="A0AAV7N459"/>
<proteinExistence type="predicted"/>